<dbReference type="GO" id="GO:0005525">
    <property type="term" value="F:GTP binding"/>
    <property type="evidence" value="ECO:0007669"/>
    <property type="project" value="InterPro"/>
</dbReference>
<dbReference type="NCBIfam" id="TIGR00231">
    <property type="entry name" value="small_GTP"/>
    <property type="match status" value="1"/>
</dbReference>
<dbReference type="PROSITE" id="PS51419">
    <property type="entry name" value="RAB"/>
    <property type="match status" value="1"/>
</dbReference>
<dbReference type="EMBL" id="KQ434948">
    <property type="protein sequence ID" value="KZC12399.1"/>
    <property type="molecule type" value="Genomic_DNA"/>
</dbReference>
<dbReference type="Gene3D" id="3.40.50.300">
    <property type="entry name" value="P-loop containing nucleotide triphosphate hydrolases"/>
    <property type="match status" value="1"/>
</dbReference>
<dbReference type="Proteomes" id="UP000076502">
    <property type="component" value="Unassembled WGS sequence"/>
</dbReference>
<dbReference type="PANTHER" id="PTHR47978">
    <property type="match status" value="1"/>
</dbReference>
<dbReference type="SUPFAM" id="SSF52540">
    <property type="entry name" value="P-loop containing nucleoside triphosphate hydrolases"/>
    <property type="match status" value="1"/>
</dbReference>
<keyword evidence="4" id="KW-1185">Reference proteome</keyword>
<dbReference type="SMART" id="SM00176">
    <property type="entry name" value="RAN"/>
    <property type="match status" value="1"/>
</dbReference>
<dbReference type="SMART" id="SM00175">
    <property type="entry name" value="RAB"/>
    <property type="match status" value="1"/>
</dbReference>
<name>A0A154PKK7_DUFNO</name>
<dbReference type="OMA" id="RFRAGPY"/>
<reference evidence="3 4" key="1">
    <citation type="submission" date="2015-07" db="EMBL/GenBank/DDBJ databases">
        <title>The genome of Dufourea novaeangliae.</title>
        <authorList>
            <person name="Pan H."/>
            <person name="Kapheim K."/>
        </authorList>
    </citation>
    <scope>NUCLEOTIDE SEQUENCE [LARGE SCALE GENOMIC DNA]</scope>
    <source>
        <strain evidence="3">0120121106</strain>
        <tissue evidence="3">Whole body</tissue>
    </source>
</reference>
<dbReference type="PROSITE" id="PS51421">
    <property type="entry name" value="RAS"/>
    <property type="match status" value="1"/>
</dbReference>
<evidence type="ECO:0000313" key="4">
    <source>
        <dbReference type="Proteomes" id="UP000076502"/>
    </source>
</evidence>
<evidence type="ECO:0000256" key="1">
    <source>
        <dbReference type="ARBA" id="ARBA00006270"/>
    </source>
</evidence>
<dbReference type="AlphaFoldDB" id="A0A154PKK7"/>
<dbReference type="InterPro" id="IPR001806">
    <property type="entry name" value="Small_GTPase"/>
</dbReference>
<gene>
    <name evidence="3" type="ORF">WN55_03936</name>
</gene>
<dbReference type="InterPro" id="IPR027417">
    <property type="entry name" value="P-loop_NTPase"/>
</dbReference>
<dbReference type="PRINTS" id="PR00449">
    <property type="entry name" value="RASTRNSFRMNG"/>
</dbReference>
<dbReference type="InterPro" id="IPR005225">
    <property type="entry name" value="Small_GTP-bd"/>
</dbReference>
<sequence>MKRVDLKVVLLGHAAVGKTSLVERFVNERFNEKLSYQNTIGAAFASKQIEHNEKSIIMGIWDTAGSEKYEAMTRIYYRGAKAAVVCYDLTQSNTFQRAKFWIRELRSVEEGCKIYICATKKDLLEHGAVPSPDIDVVETYAAGIQAKLFITSSKTGENVDEMFNEIAQDFMSDPNNIQNIVDAFDIRIEPKRSRCCSLT</sequence>
<evidence type="ECO:0000256" key="2">
    <source>
        <dbReference type="ARBA" id="ARBA00022741"/>
    </source>
</evidence>
<evidence type="ECO:0000313" key="3">
    <source>
        <dbReference type="EMBL" id="KZC12399.1"/>
    </source>
</evidence>
<keyword evidence="2" id="KW-0547">Nucleotide-binding</keyword>
<organism evidence="3 4">
    <name type="scientific">Dufourea novaeangliae</name>
    <name type="common">Sweat bee</name>
    <dbReference type="NCBI Taxonomy" id="178035"/>
    <lineage>
        <taxon>Eukaryota</taxon>
        <taxon>Metazoa</taxon>
        <taxon>Ecdysozoa</taxon>
        <taxon>Arthropoda</taxon>
        <taxon>Hexapoda</taxon>
        <taxon>Insecta</taxon>
        <taxon>Pterygota</taxon>
        <taxon>Neoptera</taxon>
        <taxon>Endopterygota</taxon>
        <taxon>Hymenoptera</taxon>
        <taxon>Apocrita</taxon>
        <taxon>Aculeata</taxon>
        <taxon>Apoidea</taxon>
        <taxon>Anthophila</taxon>
        <taxon>Halictidae</taxon>
        <taxon>Rophitinae</taxon>
        <taxon>Dufourea</taxon>
    </lineage>
</organism>
<dbReference type="STRING" id="178035.A0A154PKK7"/>
<proteinExistence type="inferred from homology"/>
<dbReference type="GO" id="GO:0003924">
    <property type="term" value="F:GTPase activity"/>
    <property type="evidence" value="ECO:0007669"/>
    <property type="project" value="InterPro"/>
</dbReference>
<comment type="similarity">
    <text evidence="1">Belongs to the small GTPase superfamily. Rab family.</text>
</comment>
<dbReference type="SMART" id="SM00173">
    <property type="entry name" value="RAS"/>
    <property type="match status" value="1"/>
</dbReference>
<dbReference type="OrthoDB" id="25896at2759"/>
<dbReference type="Pfam" id="PF00071">
    <property type="entry name" value="Ras"/>
    <property type="match status" value="1"/>
</dbReference>
<accession>A0A154PKK7</accession>
<dbReference type="FunFam" id="3.40.50.300:FF:001204">
    <property type="entry name" value="Small GTP-binding protein, putative"/>
    <property type="match status" value="1"/>
</dbReference>
<dbReference type="SMART" id="SM00174">
    <property type="entry name" value="RHO"/>
    <property type="match status" value="1"/>
</dbReference>
<protein>
    <submittedName>
        <fullName evidence="3">Ras-related protein Rab-24</fullName>
    </submittedName>
</protein>